<dbReference type="InterPro" id="IPR014043">
    <property type="entry name" value="Acyl_transferase_dom"/>
</dbReference>
<comment type="caution">
    <text evidence="6">The sequence shown here is derived from an EMBL/GenBank/DDBJ whole genome shotgun (WGS) entry which is preliminary data.</text>
</comment>
<evidence type="ECO:0000313" key="6">
    <source>
        <dbReference type="EMBL" id="CAI5755627.1"/>
    </source>
</evidence>
<dbReference type="InterPro" id="IPR016035">
    <property type="entry name" value="Acyl_Trfase/lysoPLipase"/>
</dbReference>
<dbReference type="InterPro" id="IPR050858">
    <property type="entry name" value="Mal-CoA-ACP_Trans/PKS_FabD"/>
</dbReference>
<evidence type="ECO:0000256" key="1">
    <source>
        <dbReference type="ARBA" id="ARBA00013258"/>
    </source>
</evidence>
<dbReference type="Gene3D" id="3.30.70.250">
    <property type="entry name" value="Malonyl-CoA ACP transacylase, ACP-binding"/>
    <property type="match status" value="1"/>
</dbReference>
<gene>
    <name evidence="6" type="ORF">CANVERA_P0143</name>
</gene>
<dbReference type="SMART" id="SM00827">
    <property type="entry name" value="PKS_AT"/>
    <property type="match status" value="1"/>
</dbReference>
<dbReference type="SUPFAM" id="SSF52151">
    <property type="entry name" value="FabD/lysophospholipase-like"/>
    <property type="match status" value="1"/>
</dbReference>
<evidence type="ECO:0000313" key="7">
    <source>
        <dbReference type="Proteomes" id="UP001152885"/>
    </source>
</evidence>
<dbReference type="InterPro" id="IPR016036">
    <property type="entry name" value="Malonyl_transacylase_ACP-bd"/>
</dbReference>
<sequence>MSLKYAITCPGQGFIKNGLLQSIIKYKPLYQSYLDDIDSILGENFSANLFKQQSEQDVINWLNKTSNAQPAILSSTYIISKVIEQTSNPQFINNSQYILGHSLGEYSALLLSGILDFKTAIQLVRLRGNLMEQLFEKDKIYGMTALLIKPNNYDQVKLYAEECNLLANINSSFQIVLSGELKEINKLVDNLKSKKLILKSINLPVSVPFHSHYLETIVPELRQFLDGKINKQNIPIIANLTGKVSTNQVTTINNTLQANYQPVQWLKSMTFLENSNIDTLYNLGPGNVLHLINKRYKLRSINIDDIESIDGSK</sequence>
<dbReference type="Pfam" id="PF00698">
    <property type="entry name" value="Acyl_transf_1"/>
    <property type="match status" value="1"/>
</dbReference>
<evidence type="ECO:0000256" key="2">
    <source>
        <dbReference type="ARBA" id="ARBA00022679"/>
    </source>
</evidence>
<dbReference type="EMBL" id="CANTUO010000001">
    <property type="protein sequence ID" value="CAI5755627.1"/>
    <property type="molecule type" value="Genomic_DNA"/>
</dbReference>
<dbReference type="SUPFAM" id="SSF55048">
    <property type="entry name" value="Probable ACP-binding domain of malonyl-CoA ACP transacylase"/>
    <property type="match status" value="1"/>
</dbReference>
<dbReference type="GO" id="GO:0004314">
    <property type="term" value="F:[acyl-carrier-protein] S-malonyltransferase activity"/>
    <property type="evidence" value="ECO:0007669"/>
    <property type="project" value="UniProtKB-EC"/>
</dbReference>
<dbReference type="PANTHER" id="PTHR42681:SF1">
    <property type="entry name" value="MALONYL-COA-ACYL CARRIER PROTEIN TRANSACYLASE, MITOCHONDRIAL"/>
    <property type="match status" value="1"/>
</dbReference>
<dbReference type="Gene3D" id="3.40.366.10">
    <property type="entry name" value="Malonyl-Coenzyme A Acyl Carrier Protein, domain 2"/>
    <property type="match status" value="1"/>
</dbReference>
<keyword evidence="7" id="KW-1185">Reference proteome</keyword>
<proteinExistence type="predicted"/>
<protein>
    <recommendedName>
        <fullName evidence="1">[acyl-carrier-protein] S-malonyltransferase</fullName>
        <ecNumber evidence="1">2.3.1.39</ecNumber>
    </recommendedName>
</protein>
<dbReference type="OrthoDB" id="541883at2759"/>
<dbReference type="Proteomes" id="UP001152885">
    <property type="component" value="Unassembled WGS sequence"/>
</dbReference>
<dbReference type="InterPro" id="IPR001227">
    <property type="entry name" value="Ac_transferase_dom_sf"/>
</dbReference>
<feature type="domain" description="Malonyl-CoA:ACP transacylase (MAT)" evidence="5">
    <location>
        <begin position="8"/>
        <end position="296"/>
    </location>
</feature>
<dbReference type="PANTHER" id="PTHR42681">
    <property type="entry name" value="MALONYL-COA-ACYL CARRIER PROTEIN TRANSACYLASE, MITOCHONDRIAL"/>
    <property type="match status" value="1"/>
</dbReference>
<evidence type="ECO:0000256" key="3">
    <source>
        <dbReference type="ARBA" id="ARBA00023315"/>
    </source>
</evidence>
<reference evidence="6" key="1">
    <citation type="submission" date="2022-12" db="EMBL/GenBank/DDBJ databases">
        <authorList>
            <person name="Brejova B."/>
        </authorList>
    </citation>
    <scope>NUCLEOTIDE SEQUENCE</scope>
</reference>
<comment type="catalytic activity">
    <reaction evidence="4">
        <text>holo-[ACP] + malonyl-CoA = malonyl-[ACP] + CoA</text>
        <dbReference type="Rhea" id="RHEA:41792"/>
        <dbReference type="Rhea" id="RHEA-COMP:9623"/>
        <dbReference type="Rhea" id="RHEA-COMP:9685"/>
        <dbReference type="ChEBI" id="CHEBI:57287"/>
        <dbReference type="ChEBI" id="CHEBI:57384"/>
        <dbReference type="ChEBI" id="CHEBI:64479"/>
        <dbReference type="ChEBI" id="CHEBI:78449"/>
        <dbReference type="EC" id="2.3.1.39"/>
    </reaction>
</comment>
<dbReference type="AlphaFoldDB" id="A0A9W4XJ63"/>
<dbReference type="EC" id="2.3.1.39" evidence="1"/>
<accession>A0A9W4XJ63</accession>
<dbReference type="GO" id="GO:0006633">
    <property type="term" value="P:fatty acid biosynthetic process"/>
    <property type="evidence" value="ECO:0007669"/>
    <property type="project" value="TreeGrafter"/>
</dbReference>
<dbReference type="GO" id="GO:0005739">
    <property type="term" value="C:mitochondrion"/>
    <property type="evidence" value="ECO:0007669"/>
    <property type="project" value="TreeGrafter"/>
</dbReference>
<keyword evidence="2" id="KW-0808">Transferase</keyword>
<name>A0A9W4XJ63_9ASCO</name>
<evidence type="ECO:0000256" key="4">
    <source>
        <dbReference type="ARBA" id="ARBA00048462"/>
    </source>
</evidence>
<organism evidence="6 7">
    <name type="scientific">Candida verbasci</name>
    <dbReference type="NCBI Taxonomy" id="1227364"/>
    <lineage>
        <taxon>Eukaryota</taxon>
        <taxon>Fungi</taxon>
        <taxon>Dikarya</taxon>
        <taxon>Ascomycota</taxon>
        <taxon>Saccharomycotina</taxon>
        <taxon>Pichiomycetes</taxon>
        <taxon>Debaryomycetaceae</taxon>
        <taxon>Candida/Lodderomyces clade</taxon>
        <taxon>Candida</taxon>
    </lineage>
</organism>
<evidence type="ECO:0000259" key="5">
    <source>
        <dbReference type="SMART" id="SM00827"/>
    </source>
</evidence>
<keyword evidence="3" id="KW-0012">Acyltransferase</keyword>